<dbReference type="GO" id="GO:0003677">
    <property type="term" value="F:DNA binding"/>
    <property type="evidence" value="ECO:0007669"/>
    <property type="project" value="UniProtKB-KW"/>
</dbReference>
<dbReference type="AlphaFoldDB" id="A0A345XZV2"/>
<name>A0A345XZV2_9ACTN</name>
<feature type="region of interest" description="Disordered" evidence="1">
    <location>
        <begin position="1"/>
        <end position="33"/>
    </location>
</feature>
<dbReference type="Pfam" id="PF04237">
    <property type="entry name" value="YjbR"/>
    <property type="match status" value="1"/>
</dbReference>
<evidence type="ECO:0000313" key="2">
    <source>
        <dbReference type="EMBL" id="AXK37168.1"/>
    </source>
</evidence>
<evidence type="ECO:0000256" key="1">
    <source>
        <dbReference type="SAM" id="MobiDB-lite"/>
    </source>
</evidence>
<evidence type="ECO:0000313" key="3">
    <source>
        <dbReference type="Proteomes" id="UP000254425"/>
    </source>
</evidence>
<dbReference type="SUPFAM" id="SSF142906">
    <property type="entry name" value="YjbR-like"/>
    <property type="match status" value="1"/>
</dbReference>
<keyword evidence="3" id="KW-1185">Reference proteome</keyword>
<dbReference type="KEGG" id="sarm:DVA86_07820"/>
<dbReference type="InterPro" id="IPR038056">
    <property type="entry name" value="YjbR-like_sf"/>
</dbReference>
<protein>
    <submittedName>
        <fullName evidence="2">MmcQ/YjbR family DNA-binding protein</fullName>
    </submittedName>
</protein>
<dbReference type="EMBL" id="CP031320">
    <property type="protein sequence ID" value="AXK37168.1"/>
    <property type="molecule type" value="Genomic_DNA"/>
</dbReference>
<organism evidence="2 3">
    <name type="scientific">Streptomyces armeniacus</name>
    <dbReference type="NCBI Taxonomy" id="83291"/>
    <lineage>
        <taxon>Bacteria</taxon>
        <taxon>Bacillati</taxon>
        <taxon>Actinomycetota</taxon>
        <taxon>Actinomycetes</taxon>
        <taxon>Kitasatosporales</taxon>
        <taxon>Streptomycetaceae</taxon>
        <taxon>Streptomyces</taxon>
    </lineage>
</organism>
<keyword evidence="2" id="KW-0238">DNA-binding</keyword>
<proteinExistence type="predicted"/>
<dbReference type="InterPro" id="IPR058532">
    <property type="entry name" value="YjbR/MT2646/Rv2570-like"/>
</dbReference>
<dbReference type="Gene3D" id="3.90.1150.30">
    <property type="match status" value="1"/>
</dbReference>
<dbReference type="Proteomes" id="UP000254425">
    <property type="component" value="Chromosome"/>
</dbReference>
<reference evidence="2 3" key="1">
    <citation type="submission" date="2018-07" db="EMBL/GenBank/DDBJ databases">
        <title>Draft genome of the type strain Streptomyces armeniacus ATCC 15676.</title>
        <authorList>
            <person name="Labana P."/>
            <person name="Gosse J.T."/>
            <person name="Boddy C.N."/>
        </authorList>
    </citation>
    <scope>NUCLEOTIDE SEQUENCE [LARGE SCALE GENOMIC DNA]</scope>
    <source>
        <strain evidence="2 3">ATCC 15676</strain>
    </source>
</reference>
<gene>
    <name evidence="2" type="ORF">DVA86_07820</name>
</gene>
<accession>A0A345XZV2</accession>
<sequence length="278" mass="29455">MRDSAVEPLRPVPTTKVRGRTSTHSLHSPLATCRPPLGARHRCAAGAYGSFASGDRTRPGHAAVAWHVRARNQARPALEDGRGTGHYRCRVAVPGPAHVGRGRGCPQTPGGLGAVSAYGRARPYGRPYAGSVTTQQDPPPPPEAALRARARARAFALRLPGAVEEFPWGDDAVAKVHKKIFVFLGTDDGSYPVGITVKLKNPEAHEHAMSFPGATPAGYGLGRSGWVSLPLERDGAPDAELLCDWVEESYRVVAPKRLVAELDERPGGGPGAADRGPE</sequence>